<organism evidence="3 4">
    <name type="scientific">Mycobacterium uberis</name>
    <dbReference type="NCBI Taxonomy" id="2162698"/>
    <lineage>
        <taxon>Bacteria</taxon>
        <taxon>Bacillati</taxon>
        <taxon>Actinomycetota</taxon>
        <taxon>Actinomycetes</taxon>
        <taxon>Mycobacteriales</taxon>
        <taxon>Mycobacteriaceae</taxon>
        <taxon>Mycobacterium</taxon>
    </lineage>
</organism>
<protein>
    <submittedName>
        <fullName evidence="3">Secretion protein EspB</fullName>
    </submittedName>
</protein>
<dbReference type="OrthoDB" id="4753912at2"/>
<evidence type="ECO:0000259" key="1">
    <source>
        <dbReference type="Pfam" id="PF18625"/>
    </source>
</evidence>
<dbReference type="InterPro" id="IPR038332">
    <property type="entry name" value="PPE_sf"/>
</dbReference>
<dbReference type="RefSeq" id="WP_116539155.1">
    <property type="nucleotide sequence ID" value="NZ_QAYL01000001.1"/>
</dbReference>
<dbReference type="Proteomes" id="UP000258522">
    <property type="component" value="Unassembled WGS sequence"/>
</dbReference>
<evidence type="ECO:0000313" key="3">
    <source>
        <dbReference type="EMBL" id="RFD27258.1"/>
    </source>
</evidence>
<dbReference type="Pfam" id="PF18625">
    <property type="entry name" value="EspB_PE"/>
    <property type="match status" value="1"/>
</dbReference>
<sequence>MTQSQTMTVEQTEILARAAEIESAMTAAPTNIVANACALQVAVNAAQQLNLNAYNMRIYLAAGYQEWQKLAQSMRNAAKAYGEVDEDSAQVMNNDGQGSVSAHSAGTENGSVVALGGTPTVKLGRPDFIDLKTAATQIEQPDQGASAASFRDAWIKYNLKLQEMKKLFRPFRDWTGDAAAAVTVSMEQQSEWLDRMAKTSVAMAKQGDFVADSQRTAYVNHPKLYDIQALEAKYNSTTDQNVRQQLMQTYAIYQQKSDDVLSQYSSSCILEAVQPPKPAVAVKIDLPPDSSQQSLIPSYVMKNLKSGTGGSLTLPMMPPTMSSSSMSESSGSVPTATGVQSTNAVHDVAHAPAAASAGMKPMSFSGGGIGGASVSPLVPKVYADSARPAATSDVAEVGRGAGSTVGAVGGGGMGMPMGAYGAGYGSSKTKGTQQDDEALYTEDRAWTEAVIGNRRRRDSKELK</sequence>
<name>A0A3E1HLE2_9MYCO</name>
<comment type="caution">
    <text evidence="3">The sequence shown here is derived from an EMBL/GenBank/DDBJ whole genome shotgun (WGS) entry which is preliminary data.</text>
</comment>
<dbReference type="InterPro" id="IPR054056">
    <property type="entry name" value="EspB_PPE"/>
</dbReference>
<keyword evidence="4" id="KW-1185">Reference proteome</keyword>
<feature type="domain" description="ESX-1 secretion-associated protein EspB PPE" evidence="2">
    <location>
        <begin position="128"/>
        <end position="281"/>
    </location>
</feature>
<dbReference type="Pfam" id="PF21856">
    <property type="entry name" value="EspB_PPE"/>
    <property type="match status" value="1"/>
</dbReference>
<dbReference type="AlphaFoldDB" id="A0A3E1HLE2"/>
<evidence type="ECO:0000313" key="4">
    <source>
        <dbReference type="Proteomes" id="UP000258522"/>
    </source>
</evidence>
<accession>A0A3E1HLE2</accession>
<dbReference type="InterPro" id="IPR041275">
    <property type="entry name" value="EspB_PE"/>
</dbReference>
<evidence type="ECO:0000259" key="2">
    <source>
        <dbReference type="Pfam" id="PF21856"/>
    </source>
</evidence>
<gene>
    <name evidence="3" type="primary">espB</name>
    <name evidence="3" type="ORF">MUBE_01195</name>
</gene>
<feature type="domain" description="ESX-1 secretion-associated protein EspB PE" evidence="1">
    <location>
        <begin position="13"/>
        <end position="87"/>
    </location>
</feature>
<dbReference type="EMBL" id="QAYL01000001">
    <property type="protein sequence ID" value="RFD27258.1"/>
    <property type="molecule type" value="Genomic_DNA"/>
</dbReference>
<reference evidence="3 4" key="1">
    <citation type="submission" date="2018-07" db="EMBL/GenBank/DDBJ databases">
        <title>Whole genome sequence of Mycobacterium uberis.</title>
        <authorList>
            <person name="Benjak A."/>
        </authorList>
    </citation>
    <scope>NUCLEOTIDE SEQUENCE [LARGE SCALE GENOMIC DNA]</scope>
    <source>
        <strain evidence="3 4">Jura</strain>
    </source>
</reference>
<proteinExistence type="predicted"/>
<dbReference type="Gene3D" id="1.20.1260.20">
    <property type="entry name" value="PPE superfamily"/>
    <property type="match status" value="1"/>
</dbReference>